<accession>A0ABW7N2E6</accession>
<evidence type="ECO:0000256" key="2">
    <source>
        <dbReference type="ARBA" id="ARBA00023180"/>
    </source>
</evidence>
<keyword evidence="1" id="KW-0479">Metal-binding</keyword>
<gene>
    <name evidence="3" type="ORF">ACHKAR_00330</name>
</gene>
<dbReference type="PANTHER" id="PTHR42970:SF1">
    <property type="entry name" value="PECTATE LYASE C-RELATED"/>
    <property type="match status" value="1"/>
</dbReference>
<evidence type="ECO:0000313" key="3">
    <source>
        <dbReference type="EMBL" id="MFH6981857.1"/>
    </source>
</evidence>
<protein>
    <submittedName>
        <fullName evidence="3">Polysaccharide lyase family 1 protein</fullName>
    </submittedName>
</protein>
<reference evidence="3 4" key="1">
    <citation type="journal article" date="2013" name="Int. J. Syst. Evol. Microbiol.">
        <title>Marinoscillum luteum sp. nov., isolated from marine sediment.</title>
        <authorList>
            <person name="Cha I.T."/>
            <person name="Park S.J."/>
            <person name="Kim S.J."/>
            <person name="Kim J.G."/>
            <person name="Jung M.Y."/>
            <person name="Shin K.S."/>
            <person name="Kwon K.K."/>
            <person name="Yang S.H."/>
            <person name="Seo Y.S."/>
            <person name="Rhee S.K."/>
        </authorList>
    </citation>
    <scope>NUCLEOTIDE SEQUENCE [LARGE SCALE GENOMIC DNA]</scope>
    <source>
        <strain evidence="3 4">KCTC 23939</strain>
    </source>
</reference>
<keyword evidence="2" id="KW-0325">Glycoprotein</keyword>
<organism evidence="3 4">
    <name type="scientific">Marinoscillum luteum</name>
    <dbReference type="NCBI Taxonomy" id="861051"/>
    <lineage>
        <taxon>Bacteria</taxon>
        <taxon>Pseudomonadati</taxon>
        <taxon>Bacteroidota</taxon>
        <taxon>Cytophagia</taxon>
        <taxon>Cytophagales</taxon>
        <taxon>Reichenbachiellaceae</taxon>
        <taxon>Marinoscillum</taxon>
    </lineage>
</organism>
<evidence type="ECO:0000256" key="1">
    <source>
        <dbReference type="ARBA" id="ARBA00022723"/>
    </source>
</evidence>
<name>A0ABW7N2E6_9BACT</name>
<dbReference type="InterPro" id="IPR012334">
    <property type="entry name" value="Pectin_lyas_fold"/>
</dbReference>
<dbReference type="Proteomes" id="UP001610063">
    <property type="component" value="Unassembled WGS sequence"/>
</dbReference>
<dbReference type="SUPFAM" id="SSF51126">
    <property type="entry name" value="Pectin lyase-like"/>
    <property type="match status" value="1"/>
</dbReference>
<proteinExistence type="predicted"/>
<keyword evidence="4" id="KW-1185">Reference proteome</keyword>
<dbReference type="InterPro" id="IPR052063">
    <property type="entry name" value="Polysaccharide_Lyase_1"/>
</dbReference>
<dbReference type="InterPro" id="IPR011050">
    <property type="entry name" value="Pectin_lyase_fold/virulence"/>
</dbReference>
<sequence>MRYSTLFFILFFGVQLICRSQDLAFPGAEGFGRYASGGRGGQVLVVTNLNDSGPGSLREALREDYPRIVLFAVSGNIELESPLDINHGNVTIAGQSAPGDGITLKNYPLKVKGDNVIIRYIRSRLGDERNVQDDGMSAKDNRNLMIDHCSFSWSTDESASIYDNELVTVQFCIISESLNNSVHQKGTHGYGGIWGGKKASFHHNLLAHHNSRNPRFQGARYHKQPELEIADFRNNVIYNWKSNNSYGGEEGNYNLINNTYKPGPATESKVDKILDPYEPYGHFYLEGNELIGNPHVSDNNWAGVNGGDAVVSQIRLENPLEVASVTPQSAKASFEWVLKSAGASYRRDAVDQRIVEEVREGKATFGNNGIIDSQTQVGGWPVLQSEVAPKDTDRDGMPDKWEKRMHLNMKKDDSAEIGLMEHYTNIEVYLNELVQH</sequence>
<dbReference type="GO" id="GO:0016829">
    <property type="term" value="F:lyase activity"/>
    <property type="evidence" value="ECO:0007669"/>
    <property type="project" value="UniProtKB-KW"/>
</dbReference>
<dbReference type="EMBL" id="JBIPKE010000005">
    <property type="protein sequence ID" value="MFH6981857.1"/>
    <property type="molecule type" value="Genomic_DNA"/>
</dbReference>
<dbReference type="PANTHER" id="PTHR42970">
    <property type="entry name" value="PECTATE LYASE C-RELATED"/>
    <property type="match status" value="1"/>
</dbReference>
<dbReference type="Gene3D" id="2.160.20.10">
    <property type="entry name" value="Single-stranded right-handed beta-helix, Pectin lyase-like"/>
    <property type="match status" value="1"/>
</dbReference>
<comment type="caution">
    <text evidence="3">The sequence shown here is derived from an EMBL/GenBank/DDBJ whole genome shotgun (WGS) entry which is preliminary data.</text>
</comment>
<keyword evidence="3" id="KW-0456">Lyase</keyword>
<dbReference type="RefSeq" id="WP_395415701.1">
    <property type="nucleotide sequence ID" value="NZ_JBIPKE010000005.1"/>
</dbReference>
<evidence type="ECO:0000313" key="4">
    <source>
        <dbReference type="Proteomes" id="UP001610063"/>
    </source>
</evidence>